<name>A0AAN9SQR8_PSOTE</name>
<evidence type="ECO:0000256" key="8">
    <source>
        <dbReference type="ARBA" id="ARBA00023170"/>
    </source>
</evidence>
<evidence type="ECO:0000256" key="3">
    <source>
        <dbReference type="ARBA" id="ARBA00022523"/>
    </source>
</evidence>
<keyword evidence="10 11" id="KW-0464">Manganese</keyword>
<keyword evidence="7 13" id="KW-1015">Disulfide bond</keyword>
<comment type="subcellular location">
    <subcellularLocation>
        <location evidence="1 14">Secreted</location>
        <location evidence="1 14">Extracellular space</location>
        <location evidence="1 14">Apoplast</location>
    </subcellularLocation>
</comment>
<evidence type="ECO:0000313" key="16">
    <source>
        <dbReference type="EMBL" id="KAK7401537.1"/>
    </source>
</evidence>
<dbReference type="PANTHER" id="PTHR31238">
    <property type="entry name" value="GERMIN-LIKE PROTEIN SUBFAMILY 3 MEMBER 3"/>
    <property type="match status" value="1"/>
</dbReference>
<keyword evidence="5 11" id="KW-0479">Metal-binding</keyword>
<evidence type="ECO:0000256" key="11">
    <source>
        <dbReference type="PIRSR" id="PIRSR601929-1"/>
    </source>
</evidence>
<evidence type="ECO:0000256" key="6">
    <source>
        <dbReference type="ARBA" id="ARBA00022729"/>
    </source>
</evidence>
<evidence type="ECO:0000256" key="9">
    <source>
        <dbReference type="ARBA" id="ARBA00023180"/>
    </source>
</evidence>
<evidence type="ECO:0000256" key="4">
    <source>
        <dbReference type="ARBA" id="ARBA00022525"/>
    </source>
</evidence>
<evidence type="ECO:0000256" key="1">
    <source>
        <dbReference type="ARBA" id="ARBA00004271"/>
    </source>
</evidence>
<organism evidence="16 17">
    <name type="scientific">Psophocarpus tetragonolobus</name>
    <name type="common">Winged bean</name>
    <name type="synonym">Dolichos tetragonolobus</name>
    <dbReference type="NCBI Taxonomy" id="3891"/>
    <lineage>
        <taxon>Eukaryota</taxon>
        <taxon>Viridiplantae</taxon>
        <taxon>Streptophyta</taxon>
        <taxon>Embryophyta</taxon>
        <taxon>Tracheophyta</taxon>
        <taxon>Spermatophyta</taxon>
        <taxon>Magnoliopsida</taxon>
        <taxon>eudicotyledons</taxon>
        <taxon>Gunneridae</taxon>
        <taxon>Pentapetalae</taxon>
        <taxon>rosids</taxon>
        <taxon>fabids</taxon>
        <taxon>Fabales</taxon>
        <taxon>Fabaceae</taxon>
        <taxon>Papilionoideae</taxon>
        <taxon>50 kb inversion clade</taxon>
        <taxon>NPAAA clade</taxon>
        <taxon>indigoferoid/millettioid clade</taxon>
        <taxon>Phaseoleae</taxon>
        <taxon>Psophocarpus</taxon>
    </lineage>
</organism>
<feature type="binding site" evidence="11">
    <location>
        <position position="106"/>
    </location>
    <ligand>
        <name>oxalate</name>
        <dbReference type="ChEBI" id="CHEBI:30623"/>
    </ligand>
</feature>
<dbReference type="InterPro" id="IPR014710">
    <property type="entry name" value="RmlC-like_jellyroll"/>
</dbReference>
<comment type="caution">
    <text evidence="16">The sequence shown here is derived from an EMBL/GenBank/DDBJ whole genome shotgun (WGS) entry which is preliminary data.</text>
</comment>
<feature type="binding site" evidence="12">
    <location>
        <position position="104"/>
    </location>
    <ligand>
        <name>Mn(2+)</name>
        <dbReference type="ChEBI" id="CHEBI:29035"/>
    </ligand>
</feature>
<dbReference type="Pfam" id="PF00190">
    <property type="entry name" value="Cupin_1"/>
    <property type="match status" value="1"/>
</dbReference>
<protein>
    <recommendedName>
        <fullName evidence="14">Germin-like protein</fullName>
    </recommendedName>
</protein>
<dbReference type="EMBL" id="JAYMYS010000003">
    <property type="protein sequence ID" value="KAK7401537.1"/>
    <property type="molecule type" value="Genomic_DNA"/>
</dbReference>
<feature type="chain" id="PRO_5042665701" description="Germin-like protein" evidence="14">
    <location>
        <begin position="22"/>
        <end position="210"/>
    </location>
</feature>
<feature type="binding site" evidence="12">
    <location>
        <position position="106"/>
    </location>
    <ligand>
        <name>Mn(2+)</name>
        <dbReference type="ChEBI" id="CHEBI:29035"/>
    </ligand>
</feature>
<gene>
    <name evidence="16" type="ORF">VNO78_13088</name>
</gene>
<keyword evidence="3 14" id="KW-0052">Apoplast</keyword>
<keyword evidence="17" id="KW-1185">Reference proteome</keyword>
<dbReference type="Proteomes" id="UP001386955">
    <property type="component" value="Unassembled WGS sequence"/>
</dbReference>
<keyword evidence="6 14" id="KW-0732">Signal</keyword>
<dbReference type="SMART" id="SM00835">
    <property type="entry name" value="Cupin_1"/>
    <property type="match status" value="1"/>
</dbReference>
<dbReference type="Gene3D" id="2.60.120.10">
    <property type="entry name" value="Jelly Rolls"/>
    <property type="match status" value="1"/>
</dbReference>
<evidence type="ECO:0000256" key="2">
    <source>
        <dbReference type="ARBA" id="ARBA00007456"/>
    </source>
</evidence>
<proteinExistence type="inferred from homology"/>
<dbReference type="PRINTS" id="PR00325">
    <property type="entry name" value="GERMIN"/>
</dbReference>
<dbReference type="GO" id="GO:0030145">
    <property type="term" value="F:manganese ion binding"/>
    <property type="evidence" value="ECO:0007669"/>
    <property type="project" value="UniProtKB-UniRule"/>
</dbReference>
<keyword evidence="8" id="KW-0675">Receptor</keyword>
<evidence type="ECO:0000256" key="7">
    <source>
        <dbReference type="ARBA" id="ARBA00023157"/>
    </source>
</evidence>
<feature type="disulfide bond" evidence="13">
    <location>
        <begin position="28"/>
        <end position="43"/>
    </location>
</feature>
<dbReference type="FunFam" id="2.60.120.10:FF:000047">
    <property type="entry name" value="Auxin-binding protein ABP19a"/>
    <property type="match status" value="1"/>
</dbReference>
<dbReference type="AlphaFoldDB" id="A0AAN9SQR8"/>
<dbReference type="InterPro" id="IPR001929">
    <property type="entry name" value="Germin"/>
</dbReference>
<evidence type="ECO:0000313" key="17">
    <source>
        <dbReference type="Proteomes" id="UP001386955"/>
    </source>
</evidence>
<dbReference type="InterPro" id="IPR011051">
    <property type="entry name" value="RmlC_Cupin_sf"/>
</dbReference>
<evidence type="ECO:0000256" key="14">
    <source>
        <dbReference type="RuleBase" id="RU366015"/>
    </source>
</evidence>
<evidence type="ECO:0000256" key="12">
    <source>
        <dbReference type="PIRSR" id="PIRSR601929-2"/>
    </source>
</evidence>
<dbReference type="GO" id="GO:0048046">
    <property type="term" value="C:apoplast"/>
    <property type="evidence" value="ECO:0007669"/>
    <property type="project" value="UniProtKB-SubCell"/>
</dbReference>
<comment type="similarity">
    <text evidence="2 14">Belongs to the germin family.</text>
</comment>
<evidence type="ECO:0000256" key="13">
    <source>
        <dbReference type="PIRSR" id="PIRSR601929-3"/>
    </source>
</evidence>
<sequence>MANITLMIIFFLALISSSSFASNVNDFCVADLKGPYSPSGYQCLPPNTLKVDNFVFNLQIPNISNHVLKAGINTVTVNNFPALNGLDLSVVRVAIDKDGFFPIHIHKDATELIIALEGEITAGFITGTNAYVKTLKPGDLMVIPQGLFHFVANTGNGKSSGYGVFSSSNPSVQAFNDIFANNVPSNVIAQTTFLDVAHVKKLKALFGGSS</sequence>
<feature type="signal peptide" evidence="14">
    <location>
        <begin position="1"/>
        <end position="21"/>
    </location>
</feature>
<dbReference type="InterPro" id="IPR006045">
    <property type="entry name" value="Cupin_1"/>
</dbReference>
<evidence type="ECO:0000256" key="10">
    <source>
        <dbReference type="ARBA" id="ARBA00023211"/>
    </source>
</evidence>
<keyword evidence="9" id="KW-0325">Glycoprotein</keyword>
<evidence type="ECO:0000259" key="15">
    <source>
        <dbReference type="SMART" id="SM00835"/>
    </source>
</evidence>
<feature type="binding site" evidence="12">
    <location>
        <position position="149"/>
    </location>
    <ligand>
        <name>Mn(2+)</name>
        <dbReference type="ChEBI" id="CHEBI:29035"/>
    </ligand>
</feature>
<evidence type="ECO:0000256" key="5">
    <source>
        <dbReference type="ARBA" id="ARBA00022723"/>
    </source>
</evidence>
<feature type="binding site" evidence="12">
    <location>
        <position position="111"/>
    </location>
    <ligand>
        <name>Mn(2+)</name>
        <dbReference type="ChEBI" id="CHEBI:29035"/>
    </ligand>
</feature>
<reference evidence="16 17" key="1">
    <citation type="submission" date="2024-01" db="EMBL/GenBank/DDBJ databases">
        <title>The genomes of 5 underutilized Papilionoideae crops provide insights into root nodulation and disease resistanc.</title>
        <authorList>
            <person name="Jiang F."/>
        </authorList>
    </citation>
    <scope>NUCLEOTIDE SEQUENCE [LARGE SCALE GENOMIC DNA]</scope>
    <source>
        <strain evidence="16">DUOXIRENSHENG_FW03</strain>
        <tissue evidence="16">Leaves</tissue>
    </source>
</reference>
<dbReference type="CDD" id="cd02241">
    <property type="entry name" value="cupin_OxOx"/>
    <property type="match status" value="1"/>
</dbReference>
<accession>A0AAN9SQR8</accession>
<feature type="domain" description="Cupin type-1" evidence="15">
    <location>
        <begin position="56"/>
        <end position="200"/>
    </location>
</feature>
<dbReference type="SUPFAM" id="SSF51182">
    <property type="entry name" value="RmlC-like cupins"/>
    <property type="match status" value="1"/>
</dbReference>
<feature type="binding site" evidence="11">
    <location>
        <position position="111"/>
    </location>
    <ligand>
        <name>oxalate</name>
        <dbReference type="ChEBI" id="CHEBI:30623"/>
    </ligand>
</feature>
<keyword evidence="4 14" id="KW-0964">Secreted</keyword>